<dbReference type="SUPFAM" id="SSF103032">
    <property type="entry name" value="Hypothetical protein YwqG"/>
    <property type="match status" value="1"/>
</dbReference>
<reference evidence="1 2" key="1">
    <citation type="journal article" date="2023" name="IScience">
        <title>Expanded male sex-determining region conserved during the evolution of homothallism in the green alga Volvox.</title>
        <authorList>
            <person name="Yamamoto K."/>
            <person name="Matsuzaki R."/>
            <person name="Mahakham W."/>
            <person name="Heman W."/>
            <person name="Sekimoto H."/>
            <person name="Kawachi M."/>
            <person name="Minakuchi Y."/>
            <person name="Toyoda A."/>
            <person name="Nozaki H."/>
        </authorList>
    </citation>
    <scope>NUCLEOTIDE SEQUENCE [LARGE SCALE GENOMIC DNA]</scope>
    <source>
        <strain evidence="1 2">NIES-4468</strain>
    </source>
</reference>
<proteinExistence type="predicted"/>
<dbReference type="Proteomes" id="UP001165090">
    <property type="component" value="Unassembled WGS sequence"/>
</dbReference>
<gene>
    <name evidence="1" type="ORF">VaNZ11_013737</name>
</gene>
<dbReference type="Gene3D" id="2.30.320.10">
    <property type="entry name" value="YwqG-like"/>
    <property type="match status" value="1"/>
</dbReference>
<dbReference type="PANTHER" id="PTHR36436">
    <property type="entry name" value="SLL5081 PROTEIN"/>
    <property type="match status" value="1"/>
</dbReference>
<comment type="caution">
    <text evidence="1">The sequence shown here is derived from an EMBL/GenBank/DDBJ whole genome shotgun (WGS) entry which is preliminary data.</text>
</comment>
<dbReference type="EMBL" id="BSDZ01000080">
    <property type="protein sequence ID" value="GLI69168.1"/>
    <property type="molecule type" value="Genomic_DNA"/>
</dbReference>
<protein>
    <submittedName>
        <fullName evidence="1">Uncharacterized protein</fullName>
    </submittedName>
</protein>
<organism evidence="1 2">
    <name type="scientific">Volvox africanus</name>
    <dbReference type="NCBI Taxonomy" id="51714"/>
    <lineage>
        <taxon>Eukaryota</taxon>
        <taxon>Viridiplantae</taxon>
        <taxon>Chlorophyta</taxon>
        <taxon>core chlorophytes</taxon>
        <taxon>Chlorophyceae</taxon>
        <taxon>CS clade</taxon>
        <taxon>Chlamydomonadales</taxon>
        <taxon>Volvocaceae</taxon>
        <taxon>Volvox</taxon>
    </lineage>
</organism>
<keyword evidence="2" id="KW-1185">Reference proteome</keyword>
<sequence>MGRPFILYEEPDVTDLSLSTSTYHTYEQWCQAALKALDESRSSSNTDVFSLLEYLFSKRRVAFLPICEAASDRFLSLYESKIGGVPYLLPSESWPCNNGRSLTHLCQLRVRDLPAAVRQALGYNQGLLQGSGISSGCWTSSRLCTVRCLRSYFPLTSTCWSSNASRPLDANMIFRLPKMRSRPCRMEAGLYSTLPGDKLLGWPRWCGAPIWRMTDDGEAYVQLMQIEDSVAPFTVGTGTLLLQRHPTDRQQWDASWAC</sequence>
<evidence type="ECO:0000313" key="2">
    <source>
        <dbReference type="Proteomes" id="UP001165090"/>
    </source>
</evidence>
<dbReference type="PANTHER" id="PTHR36436:SF6">
    <property type="entry name" value="SLL5081 PROTEIN"/>
    <property type="match status" value="1"/>
</dbReference>
<name>A0ABQ5SGW2_9CHLO</name>
<accession>A0ABQ5SGW2</accession>
<dbReference type="InterPro" id="IPR035948">
    <property type="entry name" value="YwqG-like_sf"/>
</dbReference>
<evidence type="ECO:0000313" key="1">
    <source>
        <dbReference type="EMBL" id="GLI69168.1"/>
    </source>
</evidence>